<proteinExistence type="predicted"/>
<dbReference type="Gene3D" id="2.160.10.10">
    <property type="entry name" value="Hexapeptide repeat proteins"/>
    <property type="match status" value="1"/>
</dbReference>
<dbReference type="Proteomes" id="UP000609531">
    <property type="component" value="Unassembled WGS sequence"/>
</dbReference>
<sequence length="278" mass="29662">MDDIGLTAAVEPRWRPSPASGPERRTAGRFEKQSRQARNKASGEINLVVTRSAEVPMELVGDHADDLEVVVAPGVKADFSLCTVRVTAPGPHRLEINGSGTVRGQIIFSGTNGRFVFGGDPTPPMDKHALRFKAVLKGKNSLLDWGRGTSCVGAEFVVNGNDTRIEIGEDCMFSQGIMVRTTDNHSVFDIDTFEIQKSSDSIVIGEHVWLGINSTVLKGVTVGRGSIIGAGAIVTADVGEASVAVGVPARVIATGKSWSRVAKPTRDEMEGIARRLRS</sequence>
<comment type="caution">
    <text evidence="5">The sequence shown here is derived from an EMBL/GenBank/DDBJ whole genome shotgun (WGS) entry which is preliminary data.</text>
</comment>
<dbReference type="InterPro" id="IPR011004">
    <property type="entry name" value="Trimer_LpxA-like_sf"/>
</dbReference>
<dbReference type="PANTHER" id="PTHR23416">
    <property type="entry name" value="SIALIC ACID SYNTHASE-RELATED"/>
    <property type="match status" value="1"/>
</dbReference>
<organism evidence="5 6">
    <name type="scientific">Acuticoccus mangrovi</name>
    <dbReference type="NCBI Taxonomy" id="2796142"/>
    <lineage>
        <taxon>Bacteria</taxon>
        <taxon>Pseudomonadati</taxon>
        <taxon>Pseudomonadota</taxon>
        <taxon>Alphaproteobacteria</taxon>
        <taxon>Hyphomicrobiales</taxon>
        <taxon>Amorphaceae</taxon>
        <taxon>Acuticoccus</taxon>
    </lineage>
</organism>
<feature type="region of interest" description="Disordered" evidence="4">
    <location>
        <begin position="1"/>
        <end position="42"/>
    </location>
</feature>
<dbReference type="InterPro" id="IPR018357">
    <property type="entry name" value="Hexapep_transf_CS"/>
</dbReference>
<evidence type="ECO:0000256" key="3">
    <source>
        <dbReference type="ARBA" id="ARBA00023315"/>
    </source>
</evidence>
<dbReference type="EMBL" id="JAEKJA010000001">
    <property type="protein sequence ID" value="MBJ3774389.1"/>
    <property type="molecule type" value="Genomic_DNA"/>
</dbReference>
<dbReference type="GO" id="GO:0016746">
    <property type="term" value="F:acyltransferase activity"/>
    <property type="evidence" value="ECO:0007669"/>
    <property type="project" value="UniProtKB-KW"/>
</dbReference>
<dbReference type="CDD" id="cd04647">
    <property type="entry name" value="LbH_MAT_like"/>
    <property type="match status" value="1"/>
</dbReference>
<evidence type="ECO:0000313" key="6">
    <source>
        <dbReference type="Proteomes" id="UP000609531"/>
    </source>
</evidence>
<dbReference type="SUPFAM" id="SSF51161">
    <property type="entry name" value="Trimeric LpxA-like enzymes"/>
    <property type="match status" value="1"/>
</dbReference>
<keyword evidence="1" id="KW-0808">Transferase</keyword>
<protein>
    <submittedName>
        <fullName evidence="5">Acyltransferase</fullName>
    </submittedName>
</protein>
<reference evidence="5" key="1">
    <citation type="submission" date="2020-12" db="EMBL/GenBank/DDBJ databases">
        <title>Bacterial taxonomy.</title>
        <authorList>
            <person name="Pan X."/>
        </authorList>
    </citation>
    <scope>NUCLEOTIDE SEQUENCE</scope>
    <source>
        <strain evidence="5">B2012</strain>
    </source>
</reference>
<evidence type="ECO:0000256" key="4">
    <source>
        <dbReference type="SAM" id="MobiDB-lite"/>
    </source>
</evidence>
<dbReference type="InterPro" id="IPR001451">
    <property type="entry name" value="Hexapep"/>
</dbReference>
<keyword evidence="6" id="KW-1185">Reference proteome</keyword>
<dbReference type="Pfam" id="PF00132">
    <property type="entry name" value="Hexapep"/>
    <property type="match status" value="1"/>
</dbReference>
<keyword evidence="3 5" id="KW-0012">Acyltransferase</keyword>
<name>A0A934MJA9_9HYPH</name>
<keyword evidence="2" id="KW-0677">Repeat</keyword>
<gene>
    <name evidence="5" type="ORF">JCR33_01740</name>
</gene>
<evidence type="ECO:0000256" key="1">
    <source>
        <dbReference type="ARBA" id="ARBA00022679"/>
    </source>
</evidence>
<dbReference type="InterPro" id="IPR051159">
    <property type="entry name" value="Hexapeptide_acetyltransf"/>
</dbReference>
<dbReference type="RefSeq" id="WP_198880273.1">
    <property type="nucleotide sequence ID" value="NZ_JAEKJA010000001.1"/>
</dbReference>
<accession>A0A934MJA9</accession>
<evidence type="ECO:0000313" key="5">
    <source>
        <dbReference type="EMBL" id="MBJ3774389.1"/>
    </source>
</evidence>
<dbReference type="PROSITE" id="PS00101">
    <property type="entry name" value="HEXAPEP_TRANSFERASES"/>
    <property type="match status" value="1"/>
</dbReference>
<feature type="compositionally biased region" description="Basic and acidic residues" evidence="4">
    <location>
        <begin position="22"/>
        <end position="34"/>
    </location>
</feature>
<dbReference type="PANTHER" id="PTHR23416:SF78">
    <property type="entry name" value="LIPOPOLYSACCHARIDE BIOSYNTHESIS O-ACETYL TRANSFERASE WBBJ-RELATED"/>
    <property type="match status" value="1"/>
</dbReference>
<evidence type="ECO:0000256" key="2">
    <source>
        <dbReference type="ARBA" id="ARBA00022737"/>
    </source>
</evidence>
<dbReference type="AlphaFoldDB" id="A0A934MJA9"/>